<feature type="non-terminal residue" evidence="1">
    <location>
        <position position="1"/>
    </location>
</feature>
<comment type="caution">
    <text evidence="1">The sequence shown here is derived from an EMBL/GenBank/DDBJ whole genome shotgun (WGS) entry which is preliminary data.</text>
</comment>
<dbReference type="EMBL" id="JAWWNJ010000005">
    <property type="protein sequence ID" value="KAK7055348.1"/>
    <property type="molecule type" value="Genomic_DNA"/>
</dbReference>
<dbReference type="Proteomes" id="UP001362999">
    <property type="component" value="Unassembled WGS sequence"/>
</dbReference>
<name>A0AAW0DU20_9AGAR</name>
<organism evidence="1 2">
    <name type="scientific">Favolaschia claudopus</name>
    <dbReference type="NCBI Taxonomy" id="2862362"/>
    <lineage>
        <taxon>Eukaryota</taxon>
        <taxon>Fungi</taxon>
        <taxon>Dikarya</taxon>
        <taxon>Basidiomycota</taxon>
        <taxon>Agaricomycotina</taxon>
        <taxon>Agaricomycetes</taxon>
        <taxon>Agaricomycetidae</taxon>
        <taxon>Agaricales</taxon>
        <taxon>Marasmiineae</taxon>
        <taxon>Mycenaceae</taxon>
        <taxon>Favolaschia</taxon>
    </lineage>
</organism>
<keyword evidence="2" id="KW-1185">Reference proteome</keyword>
<evidence type="ECO:0000313" key="2">
    <source>
        <dbReference type="Proteomes" id="UP001362999"/>
    </source>
</evidence>
<evidence type="ECO:0008006" key="3">
    <source>
        <dbReference type="Google" id="ProtNLM"/>
    </source>
</evidence>
<sequence>ITLEFLPTDVLHILFDILYDYGHTRDFKYDHEIHKGRFLLALSECSRHLRGLTLPWIFREVYNWATPDGSVWPQSVWPFLRTIHIRDRSMAHPGLIPVSLALLDGLTLIPFLSKITVRLESGVPADLLQALSRAPSLTFLEIHQARFDGPFPSPSLSFPALDRLSICIAGFEGVVRYEDLDCVKQASNIVTLLRGSSAQLVDLSISGDLISPAFLDLKWPQLRTFTITEHTPIPYISVPKLVSQMPGLREVSILYTADLSRDSDAGEMYPPFQLGDDRGMLCCPFLARATLSNMAPTDPIFAQLPAGLQSLHLRAMFDGYHPILGFPKKLGHVPLTDATTQMTLQSLAHLENLAALSLTVNDYPQSPLIRQVATVFPQLQFLELYNSAFYWSHRAYLDVLDPAIADALQLFPHLTHLHISMNLQHISITCIDVEGAQQRGARWLFKSLPSLKIIAFSRAQYWYVSGFDRVVWRHYDRSLLLQPEIPPPIEIPIPESYIPTIMQLPT</sequence>
<reference evidence="1 2" key="1">
    <citation type="journal article" date="2024" name="J Genomics">
        <title>Draft genome sequencing and assembly of Favolaschia claudopus CIRM-BRFM 2984 isolated from oak limbs.</title>
        <authorList>
            <person name="Navarro D."/>
            <person name="Drula E."/>
            <person name="Chaduli D."/>
            <person name="Cazenave R."/>
            <person name="Ahrendt S."/>
            <person name="Wang J."/>
            <person name="Lipzen A."/>
            <person name="Daum C."/>
            <person name="Barry K."/>
            <person name="Grigoriev I.V."/>
            <person name="Favel A."/>
            <person name="Rosso M.N."/>
            <person name="Martin F."/>
        </authorList>
    </citation>
    <scope>NUCLEOTIDE SEQUENCE [LARGE SCALE GENOMIC DNA]</scope>
    <source>
        <strain evidence="1 2">CIRM-BRFM 2984</strain>
    </source>
</reference>
<accession>A0AAW0DU20</accession>
<dbReference type="AlphaFoldDB" id="A0AAW0DU20"/>
<evidence type="ECO:0000313" key="1">
    <source>
        <dbReference type="EMBL" id="KAK7055348.1"/>
    </source>
</evidence>
<protein>
    <recommendedName>
        <fullName evidence="3">F-box domain-containing protein</fullName>
    </recommendedName>
</protein>
<dbReference type="InterPro" id="IPR032675">
    <property type="entry name" value="LRR_dom_sf"/>
</dbReference>
<dbReference type="SUPFAM" id="SSF52047">
    <property type="entry name" value="RNI-like"/>
    <property type="match status" value="1"/>
</dbReference>
<proteinExistence type="predicted"/>
<dbReference type="Gene3D" id="3.80.10.10">
    <property type="entry name" value="Ribonuclease Inhibitor"/>
    <property type="match status" value="1"/>
</dbReference>
<gene>
    <name evidence="1" type="ORF">R3P38DRAFT_2846527</name>
</gene>